<evidence type="ECO:0000256" key="7">
    <source>
        <dbReference type="ARBA" id="ARBA00023906"/>
    </source>
</evidence>
<dbReference type="InParanoid" id="H2B205"/>
<dbReference type="GO" id="GO:0042162">
    <property type="term" value="F:telomeric DNA binding"/>
    <property type="evidence" value="ECO:0007669"/>
    <property type="project" value="EnsemblFungi"/>
</dbReference>
<evidence type="ECO:0000256" key="8">
    <source>
        <dbReference type="ARBA" id="ARBA00024878"/>
    </source>
</evidence>
<sequence>MPTVKLTSQHTRPDSIFIHDWIKPLLDENCQGLLRPIYRAIPPINNTNVRNPLSSRPSLLTTKVKCHFTKIVKFYKVENFKIFASIRDTRFQILVEFTPHCVSTFERTNRCRLTSDTTNCTLLIGDCSIEYKSSHEISQNYRLNFPNKRLLPVLTINQASILDRDQATLLEQFPFVYSTY</sequence>
<protein>
    <recommendedName>
        <fullName evidence="7">Telomere replication protein EST3</fullName>
    </recommendedName>
</protein>
<proteinExistence type="inferred from homology"/>
<evidence type="ECO:0000256" key="1">
    <source>
        <dbReference type="ARBA" id="ARBA00004123"/>
    </source>
</evidence>
<dbReference type="HOGENOM" id="CLU_1489823_0_0_1"/>
<name>H2B205_KAZAF</name>
<dbReference type="eggNOG" id="ENOG502S5B8">
    <property type="taxonomic scope" value="Eukaryota"/>
</dbReference>
<comment type="subcellular location">
    <subcellularLocation>
        <location evidence="2">Chromosome</location>
        <location evidence="2">Telomere</location>
    </subcellularLocation>
    <subcellularLocation>
        <location evidence="1">Nucleus</location>
    </subcellularLocation>
</comment>
<keyword evidence="3" id="KW-0158">Chromosome</keyword>
<reference evidence="10 11" key="1">
    <citation type="journal article" date="2011" name="Proc. Natl. Acad. Sci. U.S.A.">
        <title>Evolutionary erosion of yeast sex chromosomes by mating-type switching accidents.</title>
        <authorList>
            <person name="Gordon J.L."/>
            <person name="Armisen D."/>
            <person name="Proux-Wera E."/>
            <person name="Oheigeartaigh S.S."/>
            <person name="Byrne K.P."/>
            <person name="Wolfe K.H."/>
        </authorList>
    </citation>
    <scope>NUCLEOTIDE SEQUENCE [LARGE SCALE GENOMIC DNA]</scope>
    <source>
        <strain evidence="11">ATCC 22294 / BCRC 22015 / CBS 2517 / CECT 1963 / NBRC 1671 / NRRL Y-8276</strain>
    </source>
</reference>
<gene>
    <name evidence="10" type="primary">KAFR0L00480</name>
    <name evidence="10" type="ORF">KAFR_0L00480</name>
</gene>
<dbReference type="STRING" id="1071382.H2B205"/>
<organism evidence="10 11">
    <name type="scientific">Kazachstania africana (strain ATCC 22294 / BCRC 22015 / CBS 2517 / CECT 1963 / NBRC 1671 / NRRL Y-8276)</name>
    <name type="common">Yeast</name>
    <name type="synonym">Kluyveromyces africanus</name>
    <dbReference type="NCBI Taxonomy" id="1071382"/>
    <lineage>
        <taxon>Eukaryota</taxon>
        <taxon>Fungi</taxon>
        <taxon>Dikarya</taxon>
        <taxon>Ascomycota</taxon>
        <taxon>Saccharomycotina</taxon>
        <taxon>Saccharomycetes</taxon>
        <taxon>Saccharomycetales</taxon>
        <taxon>Saccharomycetaceae</taxon>
        <taxon>Kazachstania</taxon>
    </lineage>
</organism>
<evidence type="ECO:0000256" key="2">
    <source>
        <dbReference type="ARBA" id="ARBA00004574"/>
    </source>
</evidence>
<dbReference type="EMBL" id="HE650832">
    <property type="protein sequence ID" value="CCF60655.1"/>
    <property type="molecule type" value="Genomic_DNA"/>
</dbReference>
<dbReference type="Pfam" id="PF10341">
    <property type="entry name" value="TPP1"/>
    <property type="match status" value="1"/>
</dbReference>
<dbReference type="GeneID" id="13886863"/>
<comment type="function">
    <text evidence="8">Component of the telomerase complex involved in telomere replication. Stimulates RNA/DNA heteroduplex unwinding which favors the telomere replication by the telomerase.</text>
</comment>
<keyword evidence="4" id="KW-0779">Telomere</keyword>
<accession>H2B205</accession>
<dbReference type="GO" id="GO:0007004">
    <property type="term" value="P:telomere maintenance via telomerase"/>
    <property type="evidence" value="ECO:0007669"/>
    <property type="project" value="EnsemblFungi"/>
</dbReference>
<dbReference type="OrthoDB" id="4069148at2759"/>
<evidence type="ECO:0000256" key="6">
    <source>
        <dbReference type="ARBA" id="ARBA00023777"/>
    </source>
</evidence>
<evidence type="ECO:0000259" key="9">
    <source>
        <dbReference type="Pfam" id="PF10341"/>
    </source>
</evidence>
<dbReference type="InterPro" id="IPR019437">
    <property type="entry name" value="TPP1/Est3"/>
</dbReference>
<evidence type="ECO:0000256" key="5">
    <source>
        <dbReference type="ARBA" id="ARBA00023242"/>
    </source>
</evidence>
<dbReference type="FunCoup" id="H2B205">
    <property type="interactions" value="57"/>
</dbReference>
<keyword evidence="5" id="KW-0539">Nucleus</keyword>
<dbReference type="Gene3D" id="2.40.50.960">
    <property type="match status" value="1"/>
</dbReference>
<evidence type="ECO:0000313" key="10">
    <source>
        <dbReference type="EMBL" id="CCF60655.1"/>
    </source>
</evidence>
<dbReference type="GO" id="GO:0005697">
    <property type="term" value="C:telomerase holoenzyme complex"/>
    <property type="evidence" value="ECO:0007669"/>
    <property type="project" value="EnsemblFungi"/>
</dbReference>
<feature type="domain" description="Shelterin complex subunit TPP1/Est3" evidence="9">
    <location>
        <begin position="18"/>
        <end position="174"/>
    </location>
</feature>
<dbReference type="GO" id="GO:0033677">
    <property type="term" value="F:DNA/RNA helicase activity"/>
    <property type="evidence" value="ECO:0007669"/>
    <property type="project" value="EnsemblFungi"/>
</dbReference>
<dbReference type="Proteomes" id="UP000005220">
    <property type="component" value="Chromosome 12"/>
</dbReference>
<dbReference type="AlphaFoldDB" id="H2B205"/>
<dbReference type="RefSeq" id="XP_003959790.1">
    <property type="nucleotide sequence ID" value="XM_003959741.1"/>
</dbReference>
<keyword evidence="11" id="KW-1185">Reference proteome</keyword>
<dbReference type="GO" id="GO:0003924">
    <property type="term" value="F:GTPase activity"/>
    <property type="evidence" value="ECO:0007669"/>
    <property type="project" value="EnsemblFungi"/>
</dbReference>
<dbReference type="GO" id="GO:0000781">
    <property type="term" value="C:chromosome, telomeric region"/>
    <property type="evidence" value="ECO:0007669"/>
    <property type="project" value="UniProtKB-SubCell"/>
</dbReference>
<evidence type="ECO:0000256" key="4">
    <source>
        <dbReference type="ARBA" id="ARBA00022895"/>
    </source>
</evidence>
<dbReference type="KEGG" id="kaf:KAFR_0L00480"/>
<evidence type="ECO:0000256" key="3">
    <source>
        <dbReference type="ARBA" id="ARBA00022454"/>
    </source>
</evidence>
<evidence type="ECO:0000313" key="11">
    <source>
        <dbReference type="Proteomes" id="UP000005220"/>
    </source>
</evidence>
<comment type="similarity">
    <text evidence="6">Belongs to the EST3 family.</text>
</comment>